<evidence type="ECO:0000256" key="2">
    <source>
        <dbReference type="ARBA" id="ARBA00023315"/>
    </source>
</evidence>
<evidence type="ECO:0000259" key="4">
    <source>
        <dbReference type="PROSITE" id="PS51186"/>
    </source>
</evidence>
<dbReference type="InterPro" id="IPR016181">
    <property type="entry name" value="Acyl_CoA_acyltransferase"/>
</dbReference>
<feature type="domain" description="N-acetyltransferase" evidence="4">
    <location>
        <begin position="1"/>
        <end position="151"/>
    </location>
</feature>
<evidence type="ECO:0000313" key="6">
    <source>
        <dbReference type="Proteomes" id="UP000627446"/>
    </source>
</evidence>
<comment type="caution">
    <text evidence="5">The sequence shown here is derived from an EMBL/GenBank/DDBJ whole genome shotgun (WGS) entry which is preliminary data.</text>
</comment>
<dbReference type="SUPFAM" id="SSF55729">
    <property type="entry name" value="Acyl-CoA N-acyltransferases (Nat)"/>
    <property type="match status" value="1"/>
</dbReference>
<protein>
    <submittedName>
        <fullName evidence="5">GNAT family N-acetyltransferase</fullName>
    </submittedName>
</protein>
<dbReference type="PANTHER" id="PTHR43792:SF8">
    <property type="entry name" value="[RIBOSOMAL PROTEIN US5]-ALANINE N-ACETYLTRANSFERASE"/>
    <property type="match status" value="1"/>
</dbReference>
<dbReference type="Gene3D" id="3.40.630.30">
    <property type="match status" value="1"/>
</dbReference>
<dbReference type="InterPro" id="IPR000182">
    <property type="entry name" value="GNAT_dom"/>
</dbReference>
<proteinExistence type="inferred from homology"/>
<comment type="similarity">
    <text evidence="3">Belongs to the acetyltransferase family. RimJ subfamily.</text>
</comment>
<sequence>MAEELLEFELLNRAFFEERINARPSEFYSRAGVDSAIQTAMHQARQDQAYQYLIRVEGELVGRVNLSQVRRQHFHSASLGYRIGERFNGKGYAKQAVSLALQKAFETHELQRVEACARPENQASVHVLLANGFVQYGYSKRSFELHGQWFDTVHFERHSH</sequence>
<dbReference type="GO" id="GO:0008999">
    <property type="term" value="F:protein-N-terminal-alanine acetyltransferase activity"/>
    <property type="evidence" value="ECO:0007669"/>
    <property type="project" value="TreeGrafter"/>
</dbReference>
<dbReference type="AlphaFoldDB" id="A0A923HZ43"/>
<keyword evidence="2" id="KW-0012">Acyltransferase</keyword>
<organism evidence="5 6">
    <name type="scientific">Undibacterium nitidum</name>
    <dbReference type="NCBI Taxonomy" id="2762298"/>
    <lineage>
        <taxon>Bacteria</taxon>
        <taxon>Pseudomonadati</taxon>
        <taxon>Pseudomonadota</taxon>
        <taxon>Betaproteobacteria</taxon>
        <taxon>Burkholderiales</taxon>
        <taxon>Oxalobacteraceae</taxon>
        <taxon>Undibacterium</taxon>
    </lineage>
</organism>
<dbReference type="EMBL" id="JACOFZ010000008">
    <property type="protein sequence ID" value="MBC3882896.1"/>
    <property type="molecule type" value="Genomic_DNA"/>
</dbReference>
<reference evidence="5" key="1">
    <citation type="submission" date="2020-08" db="EMBL/GenBank/DDBJ databases">
        <title>Novel species isolated from subtropical streams in China.</title>
        <authorList>
            <person name="Lu H."/>
        </authorList>
    </citation>
    <scope>NUCLEOTIDE SEQUENCE</scope>
    <source>
        <strain evidence="5">LX22W</strain>
    </source>
</reference>
<accession>A0A923HZ43</accession>
<dbReference type="PROSITE" id="PS51186">
    <property type="entry name" value="GNAT"/>
    <property type="match status" value="1"/>
</dbReference>
<dbReference type="PANTHER" id="PTHR43792">
    <property type="entry name" value="GNAT FAMILY, PUTATIVE (AFU_ORTHOLOGUE AFUA_3G00765)-RELATED-RELATED"/>
    <property type="match status" value="1"/>
</dbReference>
<dbReference type="InterPro" id="IPR051531">
    <property type="entry name" value="N-acetyltransferase"/>
</dbReference>
<name>A0A923HZ43_9BURK</name>
<dbReference type="Proteomes" id="UP000627446">
    <property type="component" value="Unassembled WGS sequence"/>
</dbReference>
<evidence type="ECO:0000256" key="3">
    <source>
        <dbReference type="ARBA" id="ARBA00038502"/>
    </source>
</evidence>
<evidence type="ECO:0000313" key="5">
    <source>
        <dbReference type="EMBL" id="MBC3882896.1"/>
    </source>
</evidence>
<keyword evidence="6" id="KW-1185">Reference proteome</keyword>
<dbReference type="GO" id="GO:0005737">
    <property type="term" value="C:cytoplasm"/>
    <property type="evidence" value="ECO:0007669"/>
    <property type="project" value="TreeGrafter"/>
</dbReference>
<gene>
    <name evidence="5" type="ORF">H8K36_16005</name>
</gene>
<keyword evidence="1" id="KW-0808">Transferase</keyword>
<evidence type="ECO:0000256" key="1">
    <source>
        <dbReference type="ARBA" id="ARBA00022679"/>
    </source>
</evidence>
<dbReference type="Pfam" id="PF13302">
    <property type="entry name" value="Acetyltransf_3"/>
    <property type="match status" value="1"/>
</dbReference>